<dbReference type="PANTHER" id="PTHR35330">
    <property type="entry name" value="SIROHEME BIOSYNTHESIS PROTEIN MET8"/>
    <property type="match status" value="1"/>
</dbReference>
<dbReference type="SUPFAM" id="SSF51735">
    <property type="entry name" value="NAD(P)-binding Rossmann-fold domains"/>
    <property type="match status" value="1"/>
</dbReference>
<evidence type="ECO:0000313" key="8">
    <source>
        <dbReference type="EMBL" id="CAG4991392.1"/>
    </source>
</evidence>
<evidence type="ECO:0000256" key="3">
    <source>
        <dbReference type="ARBA" id="ARBA00023002"/>
    </source>
</evidence>
<keyword evidence="3 8" id="KW-0560">Oxidoreductase</keyword>
<dbReference type="InterPro" id="IPR036291">
    <property type="entry name" value="NAD(P)-bd_dom_sf"/>
</dbReference>
<comment type="caution">
    <text evidence="8">The sequence shown here is derived from an EMBL/GenBank/DDBJ whole genome shotgun (WGS) entry which is preliminary data.</text>
</comment>
<dbReference type="InterPro" id="IPR028281">
    <property type="entry name" value="Sirohaem_synthase_central"/>
</dbReference>
<proteinExistence type="predicted"/>
<evidence type="ECO:0000259" key="7">
    <source>
        <dbReference type="Pfam" id="PF14824"/>
    </source>
</evidence>
<organism evidence="8 9">
    <name type="scientific">Dyadobacter helix</name>
    <dbReference type="NCBI Taxonomy" id="2822344"/>
    <lineage>
        <taxon>Bacteria</taxon>
        <taxon>Pseudomonadati</taxon>
        <taxon>Bacteroidota</taxon>
        <taxon>Cytophagia</taxon>
        <taxon>Cytophagales</taxon>
        <taxon>Spirosomataceae</taxon>
        <taxon>Dyadobacter</taxon>
    </lineage>
</organism>
<dbReference type="EC" id="1.3.1.76" evidence="2"/>
<dbReference type="GO" id="GO:0004325">
    <property type="term" value="F:ferrochelatase activity"/>
    <property type="evidence" value="ECO:0007669"/>
    <property type="project" value="InterPro"/>
</dbReference>
<dbReference type="Gene3D" id="3.30.160.110">
    <property type="entry name" value="Siroheme synthase, domain 2"/>
    <property type="match status" value="1"/>
</dbReference>
<dbReference type="InterPro" id="IPR006367">
    <property type="entry name" value="Sirohaem_synthase_N"/>
</dbReference>
<dbReference type="SUPFAM" id="SSF75615">
    <property type="entry name" value="Siroheme synthase middle domains-like"/>
    <property type="match status" value="1"/>
</dbReference>
<evidence type="ECO:0000256" key="1">
    <source>
        <dbReference type="ARBA" id="ARBA00005010"/>
    </source>
</evidence>
<evidence type="ECO:0000313" key="9">
    <source>
        <dbReference type="Proteomes" id="UP000680038"/>
    </source>
</evidence>
<gene>
    <name evidence="8" type="primary">sirC</name>
    <name evidence="8" type="ORF">DYBT9275_00741</name>
</gene>
<dbReference type="GO" id="GO:0043115">
    <property type="term" value="F:precorrin-2 dehydrogenase activity"/>
    <property type="evidence" value="ECO:0007669"/>
    <property type="project" value="UniProtKB-EC"/>
</dbReference>
<dbReference type="Proteomes" id="UP000680038">
    <property type="component" value="Unassembled WGS sequence"/>
</dbReference>
<evidence type="ECO:0000256" key="6">
    <source>
        <dbReference type="ARBA" id="ARBA00047561"/>
    </source>
</evidence>
<dbReference type="EMBL" id="CAJRAF010000001">
    <property type="protein sequence ID" value="CAG4991392.1"/>
    <property type="molecule type" value="Genomic_DNA"/>
</dbReference>
<comment type="catalytic activity">
    <reaction evidence="6">
        <text>precorrin-2 + NAD(+) = sirohydrochlorin + NADH + 2 H(+)</text>
        <dbReference type="Rhea" id="RHEA:15613"/>
        <dbReference type="ChEBI" id="CHEBI:15378"/>
        <dbReference type="ChEBI" id="CHEBI:57540"/>
        <dbReference type="ChEBI" id="CHEBI:57945"/>
        <dbReference type="ChEBI" id="CHEBI:58351"/>
        <dbReference type="ChEBI" id="CHEBI:58827"/>
        <dbReference type="EC" id="1.3.1.76"/>
    </reaction>
</comment>
<evidence type="ECO:0000256" key="4">
    <source>
        <dbReference type="ARBA" id="ARBA00023027"/>
    </source>
</evidence>
<dbReference type="PANTHER" id="PTHR35330:SF1">
    <property type="entry name" value="SIROHEME BIOSYNTHESIS PROTEIN MET8"/>
    <property type="match status" value="1"/>
</dbReference>
<protein>
    <recommendedName>
        <fullName evidence="2">precorrin-2 dehydrogenase</fullName>
        <ecNumber evidence="2">1.3.1.76</ecNumber>
    </recommendedName>
</protein>
<keyword evidence="4" id="KW-0520">NAD</keyword>
<dbReference type="InterPro" id="IPR028161">
    <property type="entry name" value="Met8-like"/>
</dbReference>
<dbReference type="AlphaFoldDB" id="A0A916NB21"/>
<dbReference type="GO" id="GO:0019354">
    <property type="term" value="P:siroheme biosynthetic process"/>
    <property type="evidence" value="ECO:0007669"/>
    <property type="project" value="InterPro"/>
</dbReference>
<dbReference type="Pfam" id="PF14824">
    <property type="entry name" value="Sirohm_synth_M"/>
    <property type="match status" value="1"/>
</dbReference>
<comment type="pathway">
    <text evidence="1">Porphyrin-containing compound metabolism; siroheme biosynthesis; sirohydrochlorin from precorrin-2: step 1/1.</text>
</comment>
<accession>A0A916NB21</accession>
<feature type="domain" description="Siroheme synthase central" evidence="7">
    <location>
        <begin position="142"/>
        <end position="166"/>
    </location>
</feature>
<keyword evidence="9" id="KW-1185">Reference proteome</keyword>
<sequence>MLPVCRRKPRSLYLTNYLLNNLFPIFVKLEQLHTLIVGGGYVGLEKISAVLANSPQAMVTLVAPEIREEIRELAASNAKVSLINRKFEETDLFEKDLVIVATNDKAENENISNLARARHLLTNVADTPGLCDFYLSSVVRKGNLKVAISTNGMSPTMAKRLKEVLAEALPDNLETAMEQLKAVREMLRGDFTSKVDELNKITSVLISRKEE</sequence>
<dbReference type="NCBIfam" id="TIGR01470">
    <property type="entry name" value="cysG_Nterm"/>
    <property type="match status" value="1"/>
</dbReference>
<reference evidence="8" key="1">
    <citation type="submission" date="2021-04" db="EMBL/GenBank/DDBJ databases">
        <authorList>
            <person name="Rodrigo-Torres L."/>
            <person name="Arahal R. D."/>
            <person name="Lucena T."/>
        </authorList>
    </citation>
    <scope>NUCLEOTIDE SEQUENCE</scope>
    <source>
        <strain evidence="8">CECT 9275</strain>
    </source>
</reference>
<keyword evidence="5" id="KW-0627">Porphyrin biosynthesis</keyword>
<name>A0A916NB21_9BACT</name>
<evidence type="ECO:0000256" key="5">
    <source>
        <dbReference type="ARBA" id="ARBA00023244"/>
    </source>
</evidence>
<evidence type="ECO:0000256" key="2">
    <source>
        <dbReference type="ARBA" id="ARBA00012400"/>
    </source>
</evidence>
<dbReference type="Pfam" id="PF13241">
    <property type="entry name" value="NAD_binding_7"/>
    <property type="match status" value="1"/>
</dbReference>
<dbReference type="Gene3D" id="3.40.50.720">
    <property type="entry name" value="NAD(P)-binding Rossmann-like Domain"/>
    <property type="match status" value="1"/>
</dbReference>